<dbReference type="EMBL" id="AYYI01000079">
    <property type="protein sequence ID" value="KRM94846.1"/>
    <property type="molecule type" value="Genomic_DNA"/>
</dbReference>
<evidence type="ECO:0000313" key="5">
    <source>
        <dbReference type="EMBL" id="KRM94846.1"/>
    </source>
</evidence>
<feature type="domain" description="Glycoside hydrolase family 31 TIM barrel" evidence="3">
    <location>
        <begin position="209"/>
        <end position="510"/>
    </location>
</feature>
<evidence type="ECO:0000313" key="6">
    <source>
        <dbReference type="Proteomes" id="UP000051638"/>
    </source>
</evidence>
<accession>A0A0R2CSX0</accession>
<dbReference type="AlphaFoldDB" id="A0A0R2CSX0"/>
<dbReference type="InterPro" id="IPR000322">
    <property type="entry name" value="Glyco_hydro_31_TIM"/>
</dbReference>
<name>A0A0R2CSX0_9LACO</name>
<keyword evidence="2 5" id="KW-0378">Hydrolase</keyword>
<dbReference type="Gene3D" id="2.60.40.1180">
    <property type="entry name" value="Golgi alpha-mannosidase II"/>
    <property type="match status" value="1"/>
</dbReference>
<keyword evidence="6" id="KW-1185">Reference proteome</keyword>
<dbReference type="InterPro" id="IPR048395">
    <property type="entry name" value="Glyco_hydro_31_C"/>
</dbReference>
<dbReference type="InterPro" id="IPR013780">
    <property type="entry name" value="Glyco_hydro_b"/>
</dbReference>
<reference evidence="5 6" key="1">
    <citation type="journal article" date="2015" name="Genome Announc.">
        <title>Expanding the biotechnology potential of lactobacilli through comparative genomics of 213 strains and associated genera.</title>
        <authorList>
            <person name="Sun Z."/>
            <person name="Harris H.M."/>
            <person name="McCann A."/>
            <person name="Guo C."/>
            <person name="Argimon S."/>
            <person name="Zhang W."/>
            <person name="Yang X."/>
            <person name="Jeffery I.B."/>
            <person name="Cooney J.C."/>
            <person name="Kagawa T.F."/>
            <person name="Liu W."/>
            <person name="Song Y."/>
            <person name="Salvetti E."/>
            <person name="Wrobel A."/>
            <person name="Rasinkangas P."/>
            <person name="Parkhill J."/>
            <person name="Rea M.C."/>
            <person name="O'Sullivan O."/>
            <person name="Ritari J."/>
            <person name="Douillard F.P."/>
            <person name="Paul Ross R."/>
            <person name="Yang R."/>
            <person name="Briner A.E."/>
            <person name="Felis G.E."/>
            <person name="de Vos W.M."/>
            <person name="Barrangou R."/>
            <person name="Klaenhammer T.R."/>
            <person name="Caufield P.W."/>
            <person name="Cui Y."/>
            <person name="Zhang H."/>
            <person name="O'Toole P.W."/>
        </authorList>
    </citation>
    <scope>NUCLEOTIDE SEQUENCE [LARGE SCALE GENOMIC DNA]</scope>
    <source>
        <strain evidence="5 6">DSM 20253</strain>
    </source>
</reference>
<dbReference type="GO" id="GO:0004553">
    <property type="term" value="F:hydrolase activity, hydrolyzing O-glycosyl compounds"/>
    <property type="evidence" value="ECO:0007669"/>
    <property type="project" value="InterPro"/>
</dbReference>
<dbReference type="Pfam" id="PF01055">
    <property type="entry name" value="Glyco_hydro_31_2nd"/>
    <property type="match status" value="1"/>
</dbReference>
<dbReference type="PANTHER" id="PTHR43863">
    <property type="entry name" value="HYDROLASE, PUTATIVE (AFU_ORTHOLOGUE AFUA_1G03140)-RELATED"/>
    <property type="match status" value="1"/>
</dbReference>
<keyword evidence="2" id="KW-0326">Glycosidase</keyword>
<feature type="domain" description="Glycosyl hydrolase family 31 C-terminal" evidence="4">
    <location>
        <begin position="521"/>
        <end position="611"/>
    </location>
</feature>
<evidence type="ECO:0000256" key="1">
    <source>
        <dbReference type="ARBA" id="ARBA00007806"/>
    </source>
</evidence>
<dbReference type="Pfam" id="PF21365">
    <property type="entry name" value="Glyco_hydro_31_3rd"/>
    <property type="match status" value="1"/>
</dbReference>
<comment type="similarity">
    <text evidence="1 2">Belongs to the glycosyl hydrolase 31 family.</text>
</comment>
<dbReference type="PATRIC" id="fig|1423796.3.peg.113"/>
<dbReference type="Proteomes" id="UP000051638">
    <property type="component" value="Unassembled WGS sequence"/>
</dbReference>
<dbReference type="GO" id="GO:0005975">
    <property type="term" value="P:carbohydrate metabolic process"/>
    <property type="evidence" value="ECO:0007669"/>
    <property type="project" value="InterPro"/>
</dbReference>
<evidence type="ECO:0000259" key="4">
    <source>
        <dbReference type="Pfam" id="PF21365"/>
    </source>
</evidence>
<evidence type="ECO:0000256" key="2">
    <source>
        <dbReference type="RuleBase" id="RU361185"/>
    </source>
</evidence>
<organism evidence="5 6">
    <name type="scientific">Loigolactobacillus rennini DSM 20253</name>
    <dbReference type="NCBI Taxonomy" id="1423796"/>
    <lineage>
        <taxon>Bacteria</taxon>
        <taxon>Bacillati</taxon>
        <taxon>Bacillota</taxon>
        <taxon>Bacilli</taxon>
        <taxon>Lactobacillales</taxon>
        <taxon>Lactobacillaceae</taxon>
        <taxon>Loigolactobacillus</taxon>
    </lineage>
</organism>
<comment type="caution">
    <text evidence="5">The sequence shown here is derived from an EMBL/GenBank/DDBJ whole genome shotgun (WGS) entry which is preliminary data.</text>
</comment>
<dbReference type="Gene3D" id="3.20.20.80">
    <property type="entry name" value="Glycosidases"/>
    <property type="match status" value="1"/>
</dbReference>
<protein>
    <submittedName>
        <fullName evidence="5">Glycosyl hydrolase, family 31</fullName>
    </submittedName>
</protein>
<dbReference type="SUPFAM" id="SSF51011">
    <property type="entry name" value="Glycosyl hydrolase domain"/>
    <property type="match status" value="1"/>
</dbReference>
<dbReference type="PANTHER" id="PTHR43863:SF2">
    <property type="entry name" value="MALTASE-GLUCOAMYLASE"/>
    <property type="match status" value="1"/>
</dbReference>
<dbReference type="SUPFAM" id="SSF51445">
    <property type="entry name" value="(Trans)glycosidases"/>
    <property type="match status" value="1"/>
</dbReference>
<dbReference type="InterPro" id="IPR017853">
    <property type="entry name" value="GH"/>
</dbReference>
<evidence type="ECO:0000259" key="3">
    <source>
        <dbReference type="Pfam" id="PF01055"/>
    </source>
</evidence>
<dbReference type="STRING" id="1423796.FC24_GL000111"/>
<proteinExistence type="inferred from homology"/>
<dbReference type="CDD" id="cd06595">
    <property type="entry name" value="GH31_u1"/>
    <property type="match status" value="1"/>
</dbReference>
<sequence length="793" mass="92844">MREKPNASMVKKSISPDWRNFIVTKRQSGQASNIISGQNYRFTVLTERMIRLEYSTDHHFEDHLTQMVQNRNLGTPDFKVYRQRNHHELEIVTDYFHLYYKGGPFTAESLYIDTKYGYSSYDNRWNFGQPVNTLKGTVRTLDEADGVVPLEEGLMSRNGYAAIDDSASFIIENDLLRPRTAIGADWYYLAYGHDYFSCLKDYYQLTGFPPLLPRYALGNWWSRYHAYTQDEYQKLFQRFEQAGIPFSVAVLDINWHLTQIPRRFGSGWTGYTWNHKLFPHPERLLKWLHERGKKVTLNVHPADGIRAFEAPYPTVAKHLNLDTTAEEPALFNLHDDAFRKSYFEDVHHPLEKIGVDFWWIDWQQGTNLSTHSVDPLWLLNHYHFKDSKQRHGEGLILSRYAGLGSHRYPVGFSGDTIVSWASLAFQPYFTATAANVGYTWWSHDIGGHMHGQRDDELALRWLQFGVFSPIMRLHSSGNLFSGKEPWNYNHETAAIMREFLRLRHELIPYLDSANFKTHKFGQPLVRPMYYHHDEPTAYEFNQQAMFGSEMLVAPIVKPQNQRLKQSKVTIWFPEGYWFDFFTGLRYRGNVILNVFRDNHRYPVFVRAGGIVPLNPYPLSDPTPLPKTLTIKLYPGADNVYHLYEHQANCTAVTTFTWDWHKRRLRIKVTDPNQIIPKRRILQLHFIGVTPFTVHPAPTIKNNTSTHKQRIIFIQNAGAAFDATFEHMALAPQRDLVVERLFDKLRRAQIDYDLKELIWQKFISADSKIQFISFLNTLNDQELATFLYEIVYLM</sequence>
<gene>
    <name evidence="5" type="ORF">FC24_GL000111</name>
</gene>
<dbReference type="InterPro" id="IPR051816">
    <property type="entry name" value="Glycosyl_Hydrolase_31"/>
</dbReference>